<reference evidence="2" key="1">
    <citation type="submission" date="2021-01" db="EMBL/GenBank/DDBJ databases">
        <authorList>
            <person name="Kaushik A."/>
        </authorList>
    </citation>
    <scope>NUCLEOTIDE SEQUENCE</scope>
    <source>
        <strain evidence="2">AG6-10EEA</strain>
    </source>
</reference>
<feature type="compositionally biased region" description="Polar residues" evidence="1">
    <location>
        <begin position="19"/>
        <end position="29"/>
    </location>
</feature>
<dbReference type="EMBL" id="CAJMXA010000416">
    <property type="protein sequence ID" value="CAE6429958.1"/>
    <property type="molecule type" value="Genomic_DNA"/>
</dbReference>
<evidence type="ECO:0000313" key="2">
    <source>
        <dbReference type="EMBL" id="CAE6429958.1"/>
    </source>
</evidence>
<feature type="region of interest" description="Disordered" evidence="1">
    <location>
        <begin position="518"/>
        <end position="556"/>
    </location>
</feature>
<sequence>MTEPTPPRVMSPPPKRPTIDTTFSDSPPSQALDGSVIMDEPGELPDADALKKSRRQTAIYPNTLRSTPKPFSRSAAKRESVMALGSIEHLQHYFTKTGLQAKQKPMIRGKGLVPAIGGRHGIGHVRAASSVTSIPELPPSPMVPVSSTRIPFVHLPRTYHVDPAQLKPGVIRDLKAVEQAWRITAEGSDAGRITPDPEKSSPDPGKSPELVLNQKFEVLDTLRITTNAIRTVRDYVVALPDDHPTHTGKGLGVYRSSAFSAPGTKKDPVVQMNLGVQSLASVLAGALPSSPGRSPSGGSRVVSPTPSVAPGSVPGSPAKPRPSLPATNTGVSTQPFPSRPEEPIALVRRAALDVLISLRSLEEKSRMPGAENDLTATPEAPSAMLTAQDAHSASSRSNTPAFLSTSGDEADKDSATSFPPSSRSQSQALPRLRTPTGASTETVLVHGRGAVQVWSESDEEDFFADEPEKKEVWDERLVLGGGWLYRQDLSPSEIEEAKNAVGRYLDVVDAMLFRGKGTGRRGWDRERRKGRKSELASGSDTPAASSVMSDSEDEVASRRVTEAMRYLSVLGEKEMEELIEEDEEGEEDEDGLPEWATVEPFGADLIARANSLLRYLLPATLVPCLPITPTRDTLLDALSDGHLLCVAYNGGVRKSKKAWGFINAESIHETALATSEEQAAGSWTFRRRENLGLWAAALKLRYVIDIVPVEHSAAPTRHFHQAPRPEAAHAQYAPNQFSPIVIAKHEAGWEDMLERAIWEWVNAVVTERKSVGQN</sequence>
<feature type="compositionally biased region" description="Low complexity" evidence="1">
    <location>
        <begin position="288"/>
        <end position="316"/>
    </location>
</feature>
<feature type="compositionally biased region" description="Polar residues" evidence="1">
    <location>
        <begin position="415"/>
        <end position="428"/>
    </location>
</feature>
<feature type="compositionally biased region" description="Polar residues" evidence="1">
    <location>
        <begin position="389"/>
        <end position="407"/>
    </location>
</feature>
<comment type="caution">
    <text evidence="2">The sequence shown here is derived from an EMBL/GenBank/DDBJ whole genome shotgun (WGS) entry which is preliminary data.</text>
</comment>
<proteinExistence type="predicted"/>
<feature type="region of interest" description="Disordered" evidence="1">
    <location>
        <begin position="287"/>
        <end position="339"/>
    </location>
</feature>
<dbReference type="PANTHER" id="PTHR38702:SF1">
    <property type="entry name" value="CALPONIN-HOMOLOGY (CH) DOMAIN-CONTAINING PROTEIN"/>
    <property type="match status" value="1"/>
</dbReference>
<feature type="compositionally biased region" description="Polar residues" evidence="1">
    <location>
        <begin position="536"/>
        <end position="549"/>
    </location>
</feature>
<dbReference type="AlphaFoldDB" id="A0A8H3AHK8"/>
<organism evidence="2 3">
    <name type="scientific">Rhizoctonia solani</name>
    <dbReference type="NCBI Taxonomy" id="456999"/>
    <lineage>
        <taxon>Eukaryota</taxon>
        <taxon>Fungi</taxon>
        <taxon>Dikarya</taxon>
        <taxon>Basidiomycota</taxon>
        <taxon>Agaricomycotina</taxon>
        <taxon>Agaricomycetes</taxon>
        <taxon>Cantharellales</taxon>
        <taxon>Ceratobasidiaceae</taxon>
        <taxon>Rhizoctonia</taxon>
    </lineage>
</organism>
<evidence type="ECO:0000313" key="3">
    <source>
        <dbReference type="Proteomes" id="UP000663853"/>
    </source>
</evidence>
<evidence type="ECO:0000256" key="1">
    <source>
        <dbReference type="SAM" id="MobiDB-lite"/>
    </source>
</evidence>
<dbReference type="PANTHER" id="PTHR38702">
    <property type="entry name" value="CALPONIN-HOMOLOGY (CH) DOMAIN-CONTAINING PROTEIN"/>
    <property type="match status" value="1"/>
</dbReference>
<name>A0A8H3AHK8_9AGAM</name>
<feature type="region of interest" description="Disordered" evidence="1">
    <location>
        <begin position="186"/>
        <end position="209"/>
    </location>
</feature>
<gene>
    <name evidence="2" type="ORF">RDB_LOCUS22584</name>
</gene>
<accession>A0A8H3AHK8</accession>
<protein>
    <submittedName>
        <fullName evidence="2">Uncharacterized protein</fullName>
    </submittedName>
</protein>
<feature type="compositionally biased region" description="Pro residues" evidence="1">
    <location>
        <begin position="1"/>
        <end position="16"/>
    </location>
</feature>
<feature type="region of interest" description="Disordered" evidence="1">
    <location>
        <begin position="1"/>
        <end position="55"/>
    </location>
</feature>
<feature type="compositionally biased region" description="Polar residues" evidence="1">
    <location>
        <begin position="325"/>
        <end position="336"/>
    </location>
</feature>
<feature type="region of interest" description="Disordered" evidence="1">
    <location>
        <begin position="385"/>
        <end position="441"/>
    </location>
</feature>
<dbReference type="Proteomes" id="UP000663853">
    <property type="component" value="Unassembled WGS sequence"/>
</dbReference>